<dbReference type="InterPro" id="IPR002869">
    <property type="entry name" value="Pyrv_flavodox_OxRed_cen"/>
</dbReference>
<sequence length="196" mass="21541">MVIKNILFVGVGGQGVLLASEILAEACLLSSFDVKKSEVHGMAQRGGIVSSHVRYGRKVFSPLIKKGEADFILAFEELEALRWVDFLRANGQMIVNRQKIVPPVSYTGKIKYPADPFEELRKMLPGSYGLEGLKIAGNLGNSRLVSVIFLGVLSTLLEISEDAWLQAMKKRLPSKLIDLNLLAFQEGQKAAKDVIV</sequence>
<dbReference type="InterPro" id="IPR019752">
    <property type="entry name" value="Pyrv/ketoisovalerate_OxRed_cat"/>
</dbReference>
<keyword evidence="1" id="KW-0560">Oxidoreductase</keyword>
<proteinExistence type="predicted"/>
<dbReference type="GO" id="GO:0016903">
    <property type="term" value="F:oxidoreductase activity, acting on the aldehyde or oxo group of donors"/>
    <property type="evidence" value="ECO:0007669"/>
    <property type="project" value="InterPro"/>
</dbReference>
<dbReference type="SUPFAM" id="SSF53323">
    <property type="entry name" value="Pyruvate-ferredoxin oxidoreductase, PFOR, domain III"/>
    <property type="match status" value="1"/>
</dbReference>
<dbReference type="PANTHER" id="PTHR43854:SF1">
    <property type="entry name" value="INDOLEPYRUVATE OXIDOREDUCTASE SUBUNIT IORB"/>
    <property type="match status" value="1"/>
</dbReference>
<dbReference type="Pfam" id="PF01558">
    <property type="entry name" value="POR"/>
    <property type="match status" value="1"/>
</dbReference>
<dbReference type="EMBL" id="JACQWF010000266">
    <property type="protein sequence ID" value="MBI4595897.1"/>
    <property type="molecule type" value="Genomic_DNA"/>
</dbReference>
<gene>
    <name evidence="3" type="ORF">HY730_05895</name>
</gene>
<organism evidence="3 4">
    <name type="scientific">Tectimicrobiota bacterium</name>
    <dbReference type="NCBI Taxonomy" id="2528274"/>
    <lineage>
        <taxon>Bacteria</taxon>
        <taxon>Pseudomonadati</taxon>
        <taxon>Nitrospinota/Tectimicrobiota group</taxon>
        <taxon>Candidatus Tectimicrobiota</taxon>
    </lineage>
</organism>
<reference evidence="3" key="1">
    <citation type="submission" date="2020-07" db="EMBL/GenBank/DDBJ databases">
        <title>Huge and variable diversity of episymbiotic CPR bacteria and DPANN archaea in groundwater ecosystems.</title>
        <authorList>
            <person name="He C.Y."/>
            <person name="Keren R."/>
            <person name="Whittaker M."/>
            <person name="Farag I.F."/>
            <person name="Doudna J."/>
            <person name="Cate J.H.D."/>
            <person name="Banfield J.F."/>
        </authorList>
    </citation>
    <scope>NUCLEOTIDE SEQUENCE</scope>
    <source>
        <strain evidence="3">NC_groundwater_1482_Ag_S-0.65um_47_24</strain>
    </source>
</reference>
<dbReference type="NCBIfam" id="NF005322">
    <property type="entry name" value="PRK06853.1-2"/>
    <property type="match status" value="1"/>
</dbReference>
<feature type="domain" description="Pyruvate/ketoisovalerate oxidoreductase catalytic" evidence="2">
    <location>
        <begin position="12"/>
        <end position="187"/>
    </location>
</feature>
<accession>A0A933GL55</accession>
<dbReference type="NCBIfam" id="NF005325">
    <property type="entry name" value="PRK06853.1-5"/>
    <property type="match status" value="1"/>
</dbReference>
<evidence type="ECO:0000313" key="4">
    <source>
        <dbReference type="Proteomes" id="UP000772181"/>
    </source>
</evidence>
<comment type="caution">
    <text evidence="3">The sequence shown here is derived from an EMBL/GenBank/DDBJ whole genome shotgun (WGS) entry which is preliminary data.</text>
</comment>
<dbReference type="InterPro" id="IPR052198">
    <property type="entry name" value="IorB_Oxidoreductase"/>
</dbReference>
<dbReference type="AlphaFoldDB" id="A0A933GL55"/>
<evidence type="ECO:0000256" key="1">
    <source>
        <dbReference type="ARBA" id="ARBA00023002"/>
    </source>
</evidence>
<evidence type="ECO:0000313" key="3">
    <source>
        <dbReference type="EMBL" id="MBI4595897.1"/>
    </source>
</evidence>
<name>A0A933GL55_UNCTE</name>
<dbReference type="PANTHER" id="PTHR43854">
    <property type="entry name" value="INDOLEPYRUVATE OXIDOREDUCTASE SUBUNIT IORB"/>
    <property type="match status" value="1"/>
</dbReference>
<dbReference type="Gene3D" id="3.40.920.10">
    <property type="entry name" value="Pyruvate-ferredoxin oxidoreductase, PFOR, domain III"/>
    <property type="match status" value="1"/>
</dbReference>
<dbReference type="Proteomes" id="UP000772181">
    <property type="component" value="Unassembled WGS sequence"/>
</dbReference>
<protein>
    <submittedName>
        <fullName evidence="3">Indolepyruvate oxidoreductase subunit beta</fullName>
    </submittedName>
</protein>
<evidence type="ECO:0000259" key="2">
    <source>
        <dbReference type="Pfam" id="PF01558"/>
    </source>
</evidence>